<reference evidence="2" key="2">
    <citation type="submission" date="2021-04" db="EMBL/GenBank/DDBJ databases">
        <authorList>
            <person name="Podell S."/>
        </authorList>
    </citation>
    <scope>NUCLEOTIDE SEQUENCE</scope>
    <source>
        <strain evidence="2">Hildebrandi</strain>
    </source>
</reference>
<dbReference type="AlphaFoldDB" id="A0A9K3KHL3"/>
<feature type="region of interest" description="Disordered" evidence="1">
    <location>
        <begin position="130"/>
        <end position="180"/>
    </location>
</feature>
<reference evidence="2" key="1">
    <citation type="journal article" date="2021" name="Sci. Rep.">
        <title>Diploid genomic architecture of Nitzschia inconspicua, an elite biomass production diatom.</title>
        <authorList>
            <person name="Oliver A."/>
            <person name="Podell S."/>
            <person name="Pinowska A."/>
            <person name="Traller J.C."/>
            <person name="Smith S.R."/>
            <person name="McClure R."/>
            <person name="Beliaev A."/>
            <person name="Bohutskyi P."/>
            <person name="Hill E.A."/>
            <person name="Rabines A."/>
            <person name="Zheng H."/>
            <person name="Allen L.Z."/>
            <person name="Kuo A."/>
            <person name="Grigoriev I.V."/>
            <person name="Allen A.E."/>
            <person name="Hazlebeck D."/>
            <person name="Allen E.E."/>
        </authorList>
    </citation>
    <scope>NUCLEOTIDE SEQUENCE</scope>
    <source>
        <strain evidence="2">Hildebrandi</strain>
    </source>
</reference>
<evidence type="ECO:0000256" key="1">
    <source>
        <dbReference type="SAM" id="MobiDB-lite"/>
    </source>
</evidence>
<sequence>MTTQVLIYPLSLSIMGDNNNNDATNSSSMNLPPTNSQLLMGRSERSGSDGASAAYVAPARSTKAAVTANASVSQEGSSLSILSPETTNGTMSNPASLNPKSDAGSLESFPSATGVADSFAAAAAATSPPAVGSHLASAGTRDTDIVSHLRRSSSLGSSRQDIEMARKARDGNTEASYNHLGNATANPSSIVASTASSMMPANGFGSVVGGGGNAMSNQMAAALFLQGQIAAMRNNTSNSCINGMMMPHPNMLMAAAGFGMGNFGNLAALAVGKPGSVLDPRLGGAFFGGSGGVTPQATKRKPLTLYMDCDSESLSEYQCLIRQQIELFEADKSEAASSVQGRNKQIVEGQVGIRCRHCAALPPRQRQKGSMYFPTKLDRIYQAAQNLSAFHLCENCKHVPENIRKRVLLLRERKSPAGGGKRYWGEGVRCLGVVEDPNGLRFR</sequence>
<feature type="region of interest" description="Disordered" evidence="1">
    <location>
        <begin position="67"/>
        <end position="109"/>
    </location>
</feature>
<evidence type="ECO:0000313" key="2">
    <source>
        <dbReference type="EMBL" id="KAG7343224.1"/>
    </source>
</evidence>
<feature type="compositionally biased region" description="Basic and acidic residues" evidence="1">
    <location>
        <begin position="160"/>
        <end position="172"/>
    </location>
</feature>
<dbReference type="EMBL" id="JAGRRH010000024">
    <property type="protein sequence ID" value="KAG7343224.1"/>
    <property type="molecule type" value="Genomic_DNA"/>
</dbReference>
<dbReference type="OrthoDB" id="48447at2759"/>
<feature type="compositionally biased region" description="Polar residues" evidence="1">
    <location>
        <begin position="68"/>
        <end position="99"/>
    </location>
</feature>
<accession>A0A9K3KHL3</accession>
<name>A0A9K3KHL3_9STRA</name>
<evidence type="ECO:0000313" key="3">
    <source>
        <dbReference type="Proteomes" id="UP000693970"/>
    </source>
</evidence>
<feature type="compositionally biased region" description="Low complexity" evidence="1">
    <location>
        <begin position="19"/>
        <end position="30"/>
    </location>
</feature>
<feature type="region of interest" description="Disordered" evidence="1">
    <location>
        <begin position="19"/>
        <end position="54"/>
    </location>
</feature>
<organism evidence="2 3">
    <name type="scientific">Nitzschia inconspicua</name>
    <dbReference type="NCBI Taxonomy" id="303405"/>
    <lineage>
        <taxon>Eukaryota</taxon>
        <taxon>Sar</taxon>
        <taxon>Stramenopiles</taxon>
        <taxon>Ochrophyta</taxon>
        <taxon>Bacillariophyta</taxon>
        <taxon>Bacillariophyceae</taxon>
        <taxon>Bacillariophycidae</taxon>
        <taxon>Bacillariales</taxon>
        <taxon>Bacillariaceae</taxon>
        <taxon>Nitzschia</taxon>
    </lineage>
</organism>
<keyword evidence="3" id="KW-1185">Reference proteome</keyword>
<protein>
    <submittedName>
        <fullName evidence="2">Uncharacterized protein</fullName>
    </submittedName>
</protein>
<gene>
    <name evidence="2" type="ORF">IV203_021169</name>
</gene>
<proteinExistence type="predicted"/>
<comment type="caution">
    <text evidence="2">The sequence shown here is derived from an EMBL/GenBank/DDBJ whole genome shotgun (WGS) entry which is preliminary data.</text>
</comment>
<dbReference type="Proteomes" id="UP000693970">
    <property type="component" value="Unassembled WGS sequence"/>
</dbReference>